<evidence type="ECO:0000256" key="1">
    <source>
        <dbReference type="SAM" id="MobiDB-lite"/>
    </source>
</evidence>
<sequence>MSVLNERTVKDPSLEPSKRTQSCSKELARKSLSFCISSFQIGPSRSNKFLRNEIFQVQFDETRTPNSAIVPFLLRDKAYRRGKLDFKDESPNQTSSQKEIFLSSPT</sequence>
<name>A0ABR2CYE4_9ROSI</name>
<reference evidence="2 3" key="1">
    <citation type="journal article" date="2024" name="G3 (Bethesda)">
        <title>Genome assembly of Hibiscus sabdariffa L. provides insights into metabolisms of medicinal natural products.</title>
        <authorList>
            <person name="Kim T."/>
        </authorList>
    </citation>
    <scope>NUCLEOTIDE SEQUENCE [LARGE SCALE GENOMIC DNA]</scope>
    <source>
        <strain evidence="2">TK-2024</strain>
        <tissue evidence="2">Old leaves</tissue>
    </source>
</reference>
<feature type="compositionally biased region" description="Basic and acidic residues" evidence="1">
    <location>
        <begin position="7"/>
        <end position="18"/>
    </location>
</feature>
<dbReference type="EMBL" id="JBBPBM010000039">
    <property type="protein sequence ID" value="KAK8526053.1"/>
    <property type="molecule type" value="Genomic_DNA"/>
</dbReference>
<accession>A0ABR2CYE4</accession>
<feature type="region of interest" description="Disordered" evidence="1">
    <location>
        <begin position="84"/>
        <end position="106"/>
    </location>
</feature>
<protein>
    <submittedName>
        <fullName evidence="2">Uncharacterized protein</fullName>
    </submittedName>
</protein>
<gene>
    <name evidence="2" type="ORF">V6N12_020534</name>
</gene>
<comment type="caution">
    <text evidence="2">The sequence shown here is derived from an EMBL/GenBank/DDBJ whole genome shotgun (WGS) entry which is preliminary data.</text>
</comment>
<organism evidence="2 3">
    <name type="scientific">Hibiscus sabdariffa</name>
    <name type="common">roselle</name>
    <dbReference type="NCBI Taxonomy" id="183260"/>
    <lineage>
        <taxon>Eukaryota</taxon>
        <taxon>Viridiplantae</taxon>
        <taxon>Streptophyta</taxon>
        <taxon>Embryophyta</taxon>
        <taxon>Tracheophyta</taxon>
        <taxon>Spermatophyta</taxon>
        <taxon>Magnoliopsida</taxon>
        <taxon>eudicotyledons</taxon>
        <taxon>Gunneridae</taxon>
        <taxon>Pentapetalae</taxon>
        <taxon>rosids</taxon>
        <taxon>malvids</taxon>
        <taxon>Malvales</taxon>
        <taxon>Malvaceae</taxon>
        <taxon>Malvoideae</taxon>
        <taxon>Hibiscus</taxon>
    </lineage>
</organism>
<proteinExistence type="predicted"/>
<keyword evidence="3" id="KW-1185">Reference proteome</keyword>
<feature type="compositionally biased region" description="Polar residues" evidence="1">
    <location>
        <begin position="91"/>
        <end position="106"/>
    </location>
</feature>
<evidence type="ECO:0000313" key="3">
    <source>
        <dbReference type="Proteomes" id="UP001472677"/>
    </source>
</evidence>
<evidence type="ECO:0000313" key="2">
    <source>
        <dbReference type="EMBL" id="KAK8526053.1"/>
    </source>
</evidence>
<feature type="region of interest" description="Disordered" evidence="1">
    <location>
        <begin position="1"/>
        <end position="22"/>
    </location>
</feature>
<dbReference type="Proteomes" id="UP001472677">
    <property type="component" value="Unassembled WGS sequence"/>
</dbReference>